<dbReference type="EMBL" id="QYBA01000229">
    <property type="protein sequence ID" value="TKY91269.1"/>
    <property type="molecule type" value="Genomic_DNA"/>
</dbReference>
<evidence type="ECO:0000313" key="2">
    <source>
        <dbReference type="Proteomes" id="UP000315423"/>
    </source>
</evidence>
<evidence type="ECO:0000313" key="1">
    <source>
        <dbReference type="EMBL" id="TKY91269.1"/>
    </source>
</evidence>
<gene>
    <name evidence="1" type="ORF">C5S46_06715</name>
</gene>
<protein>
    <submittedName>
        <fullName evidence="1">U32 family peptidase</fullName>
    </submittedName>
</protein>
<name>A0AC61S9W1_9EURY</name>
<comment type="caution">
    <text evidence="1">The sequence shown here is derived from an EMBL/GenBank/DDBJ whole genome shotgun (WGS) entry which is preliminary data.</text>
</comment>
<feature type="non-terminal residue" evidence="1">
    <location>
        <position position="768"/>
    </location>
</feature>
<accession>A0AC61S9W1</accession>
<dbReference type="Proteomes" id="UP000315423">
    <property type="component" value="Unassembled WGS sequence"/>
</dbReference>
<sequence>MNKPELLAPVGSKEALIAAVENGADAVYFGGQGFSARHDAALLPDELEWAIDYAHINKTKAYITVNTLIKDLELEEACEYFQFLCNAGVDAVIVQDIGALRLLKDQLPELSIHASTQMNVHNLEGLQFLEKLGVKRVVLARELSLDEIQKIRSQTKTEIEVFIHGALCISYSGQCLWSSMISGKSANRGYCSQPCRRKYRIDGAIGHLLSTKDLNISERIGYLIDSGIDSFKIEGRLKHPEYVAGVVRIYRTLIERYLENPAKFQVSYDEKHTLRQLYNRGFTPGYFFMDPGGNLMSRKHPRNQGTYLGNVIKYDRERKFAYIHIEQPLRIGDGISTQGRGTGTSVRSMYIDNQSVESTPACATVKIPMEKIVYRDETIFKTYDFKLMDAFGIKNIIHKIPIKLSFTAKHGEPVTLCITDGENEITVKGDIPNRSKGSPISDDSVTWHLKKLGNTFFEAKKITINLDDDIFIPISRLNSLRRAAVKKLEEEYTKNWKRKCKKPRISFNTKKINKSGPLLSVNTCSLESCKAAIDGGADVVYFGGEQFKDNPLTIKDYYHAIEYGNKKEVEVYIGTPRIAKKIERLNTDLNPDGFLVANPGALYHLNNSINEKPIVIDYSFNVFNRVAMTHYLDYCHRITLSPELTLDEIKHIAPYGDVECIVHGFFPIMVSEHDLLQELFPDDRIYDALLEYEKHATFPIKTDVQNRTYIMNHKELCMLDHILDLIEAGVNCLRIEAGLYNKKTTGKLTKLYKNAIENRTNNHCSGKY</sequence>
<reference evidence="1" key="1">
    <citation type="submission" date="2018-09" db="EMBL/GenBank/DDBJ databases">
        <title>A genomic encyclopedia of anaerobic methanotrophic archaea.</title>
        <authorList>
            <person name="Skennerton C.T."/>
            <person name="Chadwick G.L."/>
            <person name="Laso-Perez R."/>
            <person name="Leu A.O."/>
            <person name="Speth D.R."/>
            <person name="Yu H."/>
            <person name="Morgan-Lang C."/>
            <person name="Hatzenpichler R."/>
            <person name="Goudeau D."/>
            <person name="Malmstrom R."/>
            <person name="Woyke T."/>
            <person name="Hallam S."/>
            <person name="Tyson G.W."/>
            <person name="Wegener G."/>
            <person name="Boetius A."/>
            <person name="Orphan V.J."/>
        </authorList>
    </citation>
    <scope>NUCLEOTIDE SEQUENCE</scope>
    <source>
        <strain evidence="1">CONS3730D10UFb2</strain>
    </source>
</reference>
<organism evidence="1 2">
    <name type="scientific">Candidatus Methanomarinus sp</name>
    <dbReference type="NCBI Taxonomy" id="3386244"/>
    <lineage>
        <taxon>Archaea</taxon>
        <taxon>Methanobacteriati</taxon>
        <taxon>Methanobacteriota</taxon>
        <taxon>Stenosarchaea group</taxon>
        <taxon>Methanomicrobia</taxon>
        <taxon>Methanosarcinales</taxon>
        <taxon>ANME-2 cluster</taxon>
        <taxon>Candidatus Methanocomedenaceae</taxon>
        <taxon>Candidatus Methanomarinus</taxon>
    </lineage>
</organism>
<proteinExistence type="predicted"/>